<sequence>MPRIRTIKPDAFLSESLSSVPRGTRWTFAGLWTYADDKGRARDDARLIKAALYPLDDDVTLADVAHDLDLLAAISGICRYVVENRNYLHMPKWHHQKINRPTPAKSPPCPIHEGGGSGHVLPTDNSVINHGGITEPSTWERKGREGEMEGEGNGESATDVADAPKSLALVNDQRPDVDGICEHLAGAIEANGSKRPTITTRWRSAARLMLDKDGRSADEIHGAIEWCQRDEFWRANILSLPTLREKYDTLRLQAQRKSAATPRQAAEAEMWERAYARAEAREIGAER</sequence>
<dbReference type="EMBL" id="JACGXA010000004">
    <property type="protein sequence ID" value="MBA8806017.1"/>
    <property type="molecule type" value="Genomic_DNA"/>
</dbReference>
<gene>
    <name evidence="2" type="ORF">FB382_003938</name>
    <name evidence="3" type="ORF">FB382_004368</name>
</gene>
<name>A0A7W3J4D4_9ACTN</name>
<evidence type="ECO:0000313" key="3">
    <source>
        <dbReference type="EMBL" id="MBA8806017.1"/>
    </source>
</evidence>
<evidence type="ECO:0000256" key="1">
    <source>
        <dbReference type="SAM" id="MobiDB-lite"/>
    </source>
</evidence>
<proteinExistence type="predicted"/>
<evidence type="ECO:0000313" key="2">
    <source>
        <dbReference type="EMBL" id="MBA8805593.1"/>
    </source>
</evidence>
<dbReference type="Proteomes" id="UP000580910">
    <property type="component" value="Unassembled WGS sequence"/>
</dbReference>
<protein>
    <submittedName>
        <fullName evidence="3">Uncharacterized protein</fullName>
    </submittedName>
</protein>
<feature type="region of interest" description="Disordered" evidence="1">
    <location>
        <begin position="99"/>
        <end position="161"/>
    </location>
</feature>
<dbReference type="EMBL" id="JACGXA010000002">
    <property type="protein sequence ID" value="MBA8805593.1"/>
    <property type="molecule type" value="Genomic_DNA"/>
</dbReference>
<organism evidence="3 4">
    <name type="scientific">Nocardioides ginsengisegetis</name>
    <dbReference type="NCBI Taxonomy" id="661491"/>
    <lineage>
        <taxon>Bacteria</taxon>
        <taxon>Bacillati</taxon>
        <taxon>Actinomycetota</taxon>
        <taxon>Actinomycetes</taxon>
        <taxon>Propionibacteriales</taxon>
        <taxon>Nocardioidaceae</taxon>
        <taxon>Nocardioides</taxon>
    </lineage>
</organism>
<accession>A0A7W3J4D4</accession>
<reference evidence="3 4" key="1">
    <citation type="submission" date="2020-07" db="EMBL/GenBank/DDBJ databases">
        <title>Sequencing the genomes of 1000 actinobacteria strains.</title>
        <authorList>
            <person name="Klenk H.-P."/>
        </authorList>
    </citation>
    <scope>NUCLEOTIDE SEQUENCE [LARGE SCALE GENOMIC DNA]</scope>
    <source>
        <strain evidence="3 4">DSM 21349</strain>
    </source>
</reference>
<comment type="caution">
    <text evidence="3">The sequence shown here is derived from an EMBL/GenBank/DDBJ whole genome shotgun (WGS) entry which is preliminary data.</text>
</comment>
<dbReference type="RefSeq" id="WP_182541651.1">
    <property type="nucleotide sequence ID" value="NZ_JACGXA010000002.1"/>
</dbReference>
<feature type="compositionally biased region" description="Basic and acidic residues" evidence="1">
    <location>
        <begin position="138"/>
        <end position="147"/>
    </location>
</feature>
<evidence type="ECO:0000313" key="4">
    <source>
        <dbReference type="Proteomes" id="UP000580910"/>
    </source>
</evidence>
<dbReference type="AlphaFoldDB" id="A0A7W3J4D4"/>
<keyword evidence="4" id="KW-1185">Reference proteome</keyword>